<dbReference type="InterPro" id="IPR011008">
    <property type="entry name" value="Dimeric_a/b-barrel"/>
</dbReference>
<dbReference type="PANTHER" id="PTHR33606">
    <property type="entry name" value="PROTEIN YCII"/>
    <property type="match status" value="1"/>
</dbReference>
<dbReference type="EMBL" id="JAQQFR010000003">
    <property type="protein sequence ID" value="MFL9877757.1"/>
    <property type="molecule type" value="Genomic_DNA"/>
</dbReference>
<comment type="caution">
    <text evidence="3">The sequence shown here is derived from an EMBL/GenBank/DDBJ whole genome shotgun (WGS) entry which is preliminary data.</text>
</comment>
<dbReference type="PANTHER" id="PTHR33606:SF3">
    <property type="entry name" value="PROTEIN YCII"/>
    <property type="match status" value="1"/>
</dbReference>
<reference evidence="3 4" key="1">
    <citation type="journal article" date="2024" name="Chem. Sci.">
        <title>Discovery of megapolipeptins by genome mining of a Burkholderiales bacteria collection.</title>
        <authorList>
            <person name="Paulo B.S."/>
            <person name="Recchia M.J.J."/>
            <person name="Lee S."/>
            <person name="Fergusson C.H."/>
            <person name="Romanowski S.B."/>
            <person name="Hernandez A."/>
            <person name="Krull N."/>
            <person name="Liu D.Y."/>
            <person name="Cavanagh H."/>
            <person name="Bos A."/>
            <person name="Gray C.A."/>
            <person name="Murphy B.T."/>
            <person name="Linington R.G."/>
            <person name="Eustaquio A.S."/>
        </authorList>
    </citation>
    <scope>NUCLEOTIDE SEQUENCE [LARGE SCALE GENOMIC DNA]</scope>
    <source>
        <strain evidence="3 4">RL21-008-BIB-B</strain>
    </source>
</reference>
<sequence length="100" mass="11344">MHYVLFYRFVKDSKTVKLPFRNDHLKFAWEAAERGELILGGALSDPEDEAMLLFKGDSPEVAENFANKDPYVTNGVVTQWQVRLWTTVVGKDAASIVRPT</sequence>
<dbReference type="NCBIfam" id="NF009508">
    <property type="entry name" value="PRK12866.1"/>
    <property type="match status" value="1"/>
</dbReference>
<dbReference type="InterPro" id="IPR005545">
    <property type="entry name" value="YCII"/>
</dbReference>
<keyword evidence="4" id="KW-1185">Reference proteome</keyword>
<dbReference type="SUPFAM" id="SSF54909">
    <property type="entry name" value="Dimeric alpha+beta barrel"/>
    <property type="match status" value="1"/>
</dbReference>
<evidence type="ECO:0000259" key="2">
    <source>
        <dbReference type="Pfam" id="PF03795"/>
    </source>
</evidence>
<name>A0ABW8Z4B4_9BURK</name>
<evidence type="ECO:0000256" key="1">
    <source>
        <dbReference type="ARBA" id="ARBA00007689"/>
    </source>
</evidence>
<evidence type="ECO:0000313" key="3">
    <source>
        <dbReference type="EMBL" id="MFL9877757.1"/>
    </source>
</evidence>
<dbReference type="Gene3D" id="3.30.70.1060">
    <property type="entry name" value="Dimeric alpha+beta barrel"/>
    <property type="match status" value="1"/>
</dbReference>
<proteinExistence type="inferred from homology"/>
<comment type="similarity">
    <text evidence="1">Belongs to the YciI family.</text>
</comment>
<accession>A0ABW8Z4B4</accession>
<evidence type="ECO:0000313" key="4">
    <source>
        <dbReference type="Proteomes" id="UP001629214"/>
    </source>
</evidence>
<protein>
    <submittedName>
        <fullName evidence="3">YciI-like protein</fullName>
    </submittedName>
</protein>
<gene>
    <name evidence="3" type="ORF">PQR63_05175</name>
</gene>
<dbReference type="Proteomes" id="UP001629214">
    <property type="component" value="Unassembled WGS sequence"/>
</dbReference>
<dbReference type="RefSeq" id="WP_408166231.1">
    <property type="nucleotide sequence ID" value="NZ_JAQQFR010000003.1"/>
</dbReference>
<dbReference type="InterPro" id="IPR051807">
    <property type="entry name" value="Sec-metab_biosynth-assoc"/>
</dbReference>
<feature type="domain" description="YCII-related" evidence="2">
    <location>
        <begin position="1"/>
        <end position="85"/>
    </location>
</feature>
<dbReference type="Pfam" id="PF03795">
    <property type="entry name" value="YCII"/>
    <property type="match status" value="1"/>
</dbReference>
<organism evidence="3 4">
    <name type="scientific">Herbaspirillum rhizosphaerae</name>
    <dbReference type="NCBI Taxonomy" id="346179"/>
    <lineage>
        <taxon>Bacteria</taxon>
        <taxon>Pseudomonadati</taxon>
        <taxon>Pseudomonadota</taxon>
        <taxon>Betaproteobacteria</taxon>
        <taxon>Burkholderiales</taxon>
        <taxon>Oxalobacteraceae</taxon>
        <taxon>Herbaspirillum</taxon>
    </lineage>
</organism>